<feature type="domain" description="Resolvase/invertase-type recombinase catalytic" evidence="6">
    <location>
        <begin position="58"/>
        <end position="96"/>
    </location>
</feature>
<dbReference type="InterPro" id="IPR006119">
    <property type="entry name" value="Resolv_N"/>
</dbReference>
<dbReference type="Gene3D" id="1.10.1660.10">
    <property type="match status" value="1"/>
</dbReference>
<sequence length="96" mass="10770">MEKRLVKIGEAAKILGTTPDTLRKWEVTGEVMPARKTQGGTRYYDVNQLLNLENGDSPTVGYARVSSHDQKADLDRQQAMLEAYCAAREHLIYASE</sequence>
<feature type="domain" description="HTH merR-type" evidence="5">
    <location>
        <begin position="5"/>
        <end position="49"/>
    </location>
</feature>
<evidence type="ECO:0000313" key="7">
    <source>
        <dbReference type="EMBL" id="CCI12558.1"/>
    </source>
</evidence>
<dbReference type="GO" id="GO:0006355">
    <property type="term" value="P:regulation of DNA-templated transcription"/>
    <property type="evidence" value="ECO:0007669"/>
    <property type="project" value="InterPro"/>
</dbReference>
<evidence type="ECO:0000256" key="2">
    <source>
        <dbReference type="ARBA" id="ARBA00023125"/>
    </source>
</evidence>
<reference evidence="7 8" key="1">
    <citation type="submission" date="2012-04" db="EMBL/GenBank/DDBJ databases">
        <authorList>
            <person name="Genoscope - CEA"/>
        </authorList>
    </citation>
    <scope>NUCLEOTIDE SEQUENCE [LARGE SCALE GENOMIC DNA]</scope>
    <source>
        <strain evidence="7 8">9806</strain>
    </source>
</reference>
<keyword evidence="3" id="KW-0233">DNA recombination</keyword>
<dbReference type="Pfam" id="PF00239">
    <property type="entry name" value="Resolvase"/>
    <property type="match status" value="1"/>
</dbReference>
<evidence type="ECO:0000256" key="4">
    <source>
        <dbReference type="PROSITE-ProRule" id="PRU10137"/>
    </source>
</evidence>
<dbReference type="PROSITE" id="PS00397">
    <property type="entry name" value="RECOMBINASES_1"/>
    <property type="match status" value="1"/>
</dbReference>
<protein>
    <submittedName>
        <fullName evidence="7">Resolvase domain protein</fullName>
    </submittedName>
</protein>
<evidence type="ECO:0000256" key="1">
    <source>
        <dbReference type="ARBA" id="ARBA00022908"/>
    </source>
</evidence>
<dbReference type="GO" id="GO:0015074">
    <property type="term" value="P:DNA integration"/>
    <property type="evidence" value="ECO:0007669"/>
    <property type="project" value="UniProtKB-KW"/>
</dbReference>
<dbReference type="InterPro" id="IPR000551">
    <property type="entry name" value="MerR-type_HTH_dom"/>
</dbReference>
<evidence type="ECO:0000256" key="3">
    <source>
        <dbReference type="ARBA" id="ARBA00023172"/>
    </source>
</evidence>
<dbReference type="GO" id="GO:0003677">
    <property type="term" value="F:DNA binding"/>
    <property type="evidence" value="ECO:0007669"/>
    <property type="project" value="UniProtKB-KW"/>
</dbReference>
<proteinExistence type="predicted"/>
<dbReference type="Gene3D" id="3.40.50.1390">
    <property type="entry name" value="Resolvase, N-terminal catalytic domain"/>
    <property type="match status" value="1"/>
</dbReference>
<evidence type="ECO:0000313" key="8">
    <source>
        <dbReference type="Proteomes" id="UP000003273"/>
    </source>
</evidence>
<dbReference type="GO" id="GO:0000150">
    <property type="term" value="F:DNA strand exchange activity"/>
    <property type="evidence" value="ECO:0007669"/>
    <property type="project" value="InterPro"/>
</dbReference>
<dbReference type="HOGENOM" id="CLU_082093_2_1_3"/>
<dbReference type="InterPro" id="IPR036162">
    <property type="entry name" value="Resolvase-like_N_sf"/>
</dbReference>
<dbReference type="InterPro" id="IPR006118">
    <property type="entry name" value="Recombinase_CS"/>
</dbReference>
<gene>
    <name evidence="7" type="ORF">MICAE_1410023</name>
</gene>
<dbReference type="PROSITE" id="PS50937">
    <property type="entry name" value="HTH_MERR_2"/>
    <property type="match status" value="1"/>
</dbReference>
<comment type="caution">
    <text evidence="7">The sequence shown here is derived from an EMBL/GenBank/DDBJ whole genome shotgun (WGS) entry which is preliminary data.</text>
</comment>
<accession>I4GRY4</accession>
<keyword evidence="1" id="KW-0229">DNA integration</keyword>
<name>I4GRY4_MICAE</name>
<dbReference type="PROSITE" id="PS51736">
    <property type="entry name" value="RECOMBINASES_3"/>
    <property type="match status" value="1"/>
</dbReference>
<evidence type="ECO:0000259" key="5">
    <source>
        <dbReference type="PROSITE" id="PS50937"/>
    </source>
</evidence>
<dbReference type="SUPFAM" id="SSF46955">
    <property type="entry name" value="Putative DNA-binding domain"/>
    <property type="match status" value="1"/>
</dbReference>
<dbReference type="AlphaFoldDB" id="I4GRY4"/>
<organism evidence="7 8">
    <name type="scientific">Microcystis aeruginosa PCC 9806</name>
    <dbReference type="NCBI Taxonomy" id="1160282"/>
    <lineage>
        <taxon>Bacteria</taxon>
        <taxon>Bacillati</taxon>
        <taxon>Cyanobacteriota</taxon>
        <taxon>Cyanophyceae</taxon>
        <taxon>Oscillatoriophycideae</taxon>
        <taxon>Chroococcales</taxon>
        <taxon>Microcystaceae</taxon>
        <taxon>Microcystis</taxon>
    </lineage>
</organism>
<dbReference type="Proteomes" id="UP000003273">
    <property type="component" value="Unassembled WGS sequence"/>
</dbReference>
<dbReference type="Pfam" id="PF13411">
    <property type="entry name" value="MerR_1"/>
    <property type="match status" value="1"/>
</dbReference>
<dbReference type="RefSeq" id="WP_002782826.1">
    <property type="nucleotide sequence ID" value="NZ_HE973238.1"/>
</dbReference>
<evidence type="ECO:0000259" key="6">
    <source>
        <dbReference type="PROSITE" id="PS51736"/>
    </source>
</evidence>
<feature type="active site" description="O-(5'-phospho-DNA)-serine intermediate" evidence="4">
    <location>
        <position position="66"/>
    </location>
</feature>
<keyword evidence="2" id="KW-0238">DNA-binding</keyword>
<dbReference type="EMBL" id="CAIL01000048">
    <property type="protein sequence ID" value="CCI12558.1"/>
    <property type="molecule type" value="Genomic_DNA"/>
</dbReference>
<dbReference type="InterPro" id="IPR009061">
    <property type="entry name" value="DNA-bd_dom_put_sf"/>
</dbReference>